<evidence type="ECO:0000313" key="1">
    <source>
        <dbReference type="EMBL" id="HIU33245.1"/>
    </source>
</evidence>
<protein>
    <submittedName>
        <fullName evidence="1">DUF951 domain-containing protein</fullName>
    </submittedName>
</protein>
<proteinExistence type="predicted"/>
<dbReference type="Pfam" id="PF06107">
    <property type="entry name" value="DUF951"/>
    <property type="match status" value="1"/>
</dbReference>
<reference evidence="1" key="2">
    <citation type="journal article" date="2021" name="PeerJ">
        <title>Extensive microbial diversity within the chicken gut microbiome revealed by metagenomics and culture.</title>
        <authorList>
            <person name="Gilroy R."/>
            <person name="Ravi A."/>
            <person name="Getino M."/>
            <person name="Pursley I."/>
            <person name="Horton D.L."/>
            <person name="Alikhan N.F."/>
            <person name="Baker D."/>
            <person name="Gharbi K."/>
            <person name="Hall N."/>
            <person name="Watson M."/>
            <person name="Adriaenssens E.M."/>
            <person name="Foster-Nyarko E."/>
            <person name="Jarju S."/>
            <person name="Secka A."/>
            <person name="Antonio M."/>
            <person name="Oren A."/>
            <person name="Chaudhuri R.R."/>
            <person name="La Ragione R."/>
            <person name="Hildebrand F."/>
            <person name="Pallen M.J."/>
        </authorList>
    </citation>
    <scope>NUCLEOTIDE SEQUENCE</scope>
    <source>
        <strain evidence="1">ChiHcec3-11533</strain>
    </source>
</reference>
<dbReference type="PIRSF" id="PIRSF037263">
    <property type="entry name" value="DUF951_bac"/>
    <property type="match status" value="1"/>
</dbReference>
<organism evidence="1 2">
    <name type="scientific">Candidatus Pullichristensenella excrementigallinarum</name>
    <dbReference type="NCBI Taxonomy" id="2840907"/>
    <lineage>
        <taxon>Bacteria</taxon>
        <taxon>Bacillati</taxon>
        <taxon>Bacillota</taxon>
        <taxon>Clostridia</taxon>
        <taxon>Candidatus Pullichristensenella</taxon>
    </lineage>
</organism>
<dbReference type="PANTHER" id="PTHR38455">
    <property type="entry name" value="HYPOTHETICAL CYTOSOLIC PROTEIN"/>
    <property type="match status" value="1"/>
</dbReference>
<sequence length="68" mass="7862">MLLHLGDIVRMKKPHPCGESLWKVIFVGSDIKIRCEKCGRIVMLERPVFEKRVKRIEKSACPVDQAQD</sequence>
<reference evidence="1" key="1">
    <citation type="submission" date="2020-10" db="EMBL/GenBank/DDBJ databases">
        <authorList>
            <person name="Gilroy R."/>
        </authorList>
    </citation>
    <scope>NUCLEOTIDE SEQUENCE</scope>
    <source>
        <strain evidence="1">ChiHcec3-11533</strain>
    </source>
</reference>
<name>A0A9D1I9E9_9FIRM</name>
<accession>A0A9D1I9E9</accession>
<dbReference type="PANTHER" id="PTHR38455:SF1">
    <property type="entry name" value="DUF951 DOMAIN-CONTAINING PROTEIN"/>
    <property type="match status" value="1"/>
</dbReference>
<evidence type="ECO:0000313" key="2">
    <source>
        <dbReference type="Proteomes" id="UP000824072"/>
    </source>
</evidence>
<dbReference type="AlphaFoldDB" id="A0A9D1I9E9"/>
<dbReference type="EMBL" id="DVMU01000038">
    <property type="protein sequence ID" value="HIU33245.1"/>
    <property type="molecule type" value="Genomic_DNA"/>
</dbReference>
<gene>
    <name evidence="1" type="ORF">IAB02_01655</name>
</gene>
<dbReference type="Proteomes" id="UP000824072">
    <property type="component" value="Unassembled WGS sequence"/>
</dbReference>
<dbReference type="InterPro" id="IPR009296">
    <property type="entry name" value="DUF951"/>
</dbReference>
<comment type="caution">
    <text evidence="1">The sequence shown here is derived from an EMBL/GenBank/DDBJ whole genome shotgun (WGS) entry which is preliminary data.</text>
</comment>